<dbReference type="EMBL" id="JAPDFR010000005">
    <property type="protein sequence ID" value="KAK0385998.1"/>
    <property type="molecule type" value="Genomic_DNA"/>
</dbReference>
<dbReference type="AlphaFoldDB" id="A0AA39L6J3"/>
<evidence type="ECO:0000313" key="2">
    <source>
        <dbReference type="Proteomes" id="UP001175261"/>
    </source>
</evidence>
<keyword evidence="2" id="KW-1185">Reference proteome</keyword>
<name>A0AA39L6J3_SARSR</name>
<proteinExistence type="predicted"/>
<protein>
    <submittedName>
        <fullName evidence="1">Uncharacterized protein</fullName>
    </submittedName>
</protein>
<evidence type="ECO:0000313" key="1">
    <source>
        <dbReference type="EMBL" id="KAK0385998.1"/>
    </source>
</evidence>
<dbReference type="Proteomes" id="UP001175261">
    <property type="component" value="Unassembled WGS sequence"/>
</dbReference>
<accession>A0AA39L6J3</accession>
<reference evidence="1" key="1">
    <citation type="submission" date="2022-10" db="EMBL/GenBank/DDBJ databases">
        <title>Determination and structural analysis of whole genome sequence of Sarocladium strictum F4-1.</title>
        <authorList>
            <person name="Hu L."/>
            <person name="Jiang Y."/>
        </authorList>
    </citation>
    <scope>NUCLEOTIDE SEQUENCE</scope>
    <source>
        <strain evidence="1">F4-1</strain>
    </source>
</reference>
<comment type="caution">
    <text evidence="1">The sequence shown here is derived from an EMBL/GenBank/DDBJ whole genome shotgun (WGS) entry which is preliminary data.</text>
</comment>
<sequence>MTAGGLACYLQSGVNRGGAAAALSRQSYTACSLLDIHKSASKSAASLAKDIWRSRCSDVPSIPATPANRSTFTTAVGPEEHLGDDQSHAQGYSAHLATAHCWRRLQKGLEPRQSTSWRTGRPFTEVYVCFSQDHGHTCFALIPAEIRVFQSKAMLGPGQARF</sequence>
<gene>
    <name evidence="1" type="ORF">NLU13_5835</name>
</gene>
<organism evidence="1 2">
    <name type="scientific">Sarocladium strictum</name>
    <name type="common">Black bundle disease fungus</name>
    <name type="synonym">Acremonium strictum</name>
    <dbReference type="NCBI Taxonomy" id="5046"/>
    <lineage>
        <taxon>Eukaryota</taxon>
        <taxon>Fungi</taxon>
        <taxon>Dikarya</taxon>
        <taxon>Ascomycota</taxon>
        <taxon>Pezizomycotina</taxon>
        <taxon>Sordariomycetes</taxon>
        <taxon>Hypocreomycetidae</taxon>
        <taxon>Hypocreales</taxon>
        <taxon>Sarocladiaceae</taxon>
        <taxon>Sarocladium</taxon>
    </lineage>
</organism>